<dbReference type="EMBL" id="CAESAO010000097">
    <property type="protein sequence ID" value="CAB4345331.1"/>
    <property type="molecule type" value="Genomic_DNA"/>
</dbReference>
<sequence length="194" mass="20728">MEQQPAFYFDLASPESYLSAERIMTLLPVAAEWIPIRGSALPVLSDAGEERALVDALAEQRSLQAPRWPSPFPFDSEQAMLAATYAKQIGRTVPFVLAAFRQAYAGGRALDNADNIVIAGSACEMHPAALLKGCELRTVLGGLEAATALALERGVRDVPAVWLPGSEGRPDQLFHGDDQLEAAAVALSDQVPAQ</sequence>
<reference evidence="2" key="1">
    <citation type="submission" date="2020-05" db="EMBL/GenBank/DDBJ databases">
        <authorList>
            <person name="Chiriac C."/>
            <person name="Salcher M."/>
            <person name="Ghai R."/>
            <person name="Kavagutti S V."/>
        </authorList>
    </citation>
    <scope>NUCLEOTIDE SEQUENCE</scope>
</reference>
<dbReference type="Gene3D" id="3.40.30.10">
    <property type="entry name" value="Glutaredoxin"/>
    <property type="match status" value="1"/>
</dbReference>
<organism evidence="2">
    <name type="scientific">freshwater metagenome</name>
    <dbReference type="NCBI Taxonomy" id="449393"/>
    <lineage>
        <taxon>unclassified sequences</taxon>
        <taxon>metagenomes</taxon>
        <taxon>ecological metagenomes</taxon>
    </lineage>
</organism>
<dbReference type="AlphaFoldDB" id="A0A6J7RQI6"/>
<accession>A0A6J7RQI6</accession>
<evidence type="ECO:0000313" key="2">
    <source>
        <dbReference type="EMBL" id="CAB5030996.1"/>
    </source>
</evidence>
<protein>
    <submittedName>
        <fullName evidence="2">Unannotated protein</fullName>
    </submittedName>
</protein>
<gene>
    <name evidence="1" type="ORF">UFOPK3522_01084</name>
    <name evidence="2" type="ORF">UFOPK4175_00319</name>
</gene>
<dbReference type="InterPro" id="IPR036249">
    <property type="entry name" value="Thioredoxin-like_sf"/>
</dbReference>
<dbReference type="SUPFAM" id="SSF52833">
    <property type="entry name" value="Thioredoxin-like"/>
    <property type="match status" value="1"/>
</dbReference>
<dbReference type="EMBL" id="CAFBPX010000037">
    <property type="protein sequence ID" value="CAB5030996.1"/>
    <property type="molecule type" value="Genomic_DNA"/>
</dbReference>
<evidence type="ECO:0000313" key="1">
    <source>
        <dbReference type="EMBL" id="CAB4345331.1"/>
    </source>
</evidence>
<proteinExistence type="predicted"/>
<name>A0A6J7RQI6_9ZZZZ</name>